<dbReference type="UniPathway" id="UPA00109">
    <property type="reaction ID" value="UER00189"/>
</dbReference>
<dbReference type="InterPro" id="IPR020861">
    <property type="entry name" value="Triosephosphate_isomerase_AS"/>
</dbReference>
<comment type="subcellular location">
    <subcellularLocation>
        <location evidence="7 8">Cytoplasm</location>
    </subcellularLocation>
</comment>
<dbReference type="EMBL" id="CP033004">
    <property type="protein sequence ID" value="QCI23311.1"/>
    <property type="molecule type" value="Genomic_DNA"/>
</dbReference>
<dbReference type="CDD" id="cd00311">
    <property type="entry name" value="TIM"/>
    <property type="match status" value="1"/>
</dbReference>
<dbReference type="GO" id="GO:0046166">
    <property type="term" value="P:glyceraldehyde-3-phosphate biosynthetic process"/>
    <property type="evidence" value="ECO:0007669"/>
    <property type="project" value="TreeGrafter"/>
</dbReference>
<dbReference type="UniPathway" id="UPA00138"/>
<evidence type="ECO:0000256" key="4">
    <source>
        <dbReference type="ARBA" id="ARBA00022490"/>
    </source>
</evidence>
<dbReference type="GO" id="GO:0004807">
    <property type="term" value="F:triose-phosphate isomerase activity"/>
    <property type="evidence" value="ECO:0007669"/>
    <property type="project" value="UniProtKB-UniRule"/>
</dbReference>
<keyword evidence="3 7" id="KW-0312">Gluconeogenesis</keyword>
<feature type="binding site" evidence="7">
    <location>
        <position position="213"/>
    </location>
    <ligand>
        <name>substrate</name>
    </ligand>
</feature>
<dbReference type="InterPro" id="IPR035990">
    <property type="entry name" value="TIM_sf"/>
</dbReference>
<dbReference type="NCBIfam" id="TIGR00419">
    <property type="entry name" value="tim"/>
    <property type="match status" value="1"/>
</dbReference>
<sequence>MNKKIIIANWKLNGSIQLLQNLLKPISDFVKMNHISSKVIIAPPSVYLNQAYNIVLNTNVIIGAQNVDVNSFGAFTGEISVNMLKDINIRYVIVGHSERRLHHQENNILIAKKFEVVKHAKLIPILCIGETDKDYNLYTTQRVCQKQIDIIFDLLGETAFCNTIIAYEPIWAIGSKKIPSLNYIQDMCCFIKDYILKQQNINKKSFFIQYGGSVNENNIQQLCKIPDVDGFLIGSVSLSLNKFLKILKTISIDK</sequence>
<dbReference type="PROSITE" id="PS51440">
    <property type="entry name" value="TIM_2"/>
    <property type="match status" value="1"/>
</dbReference>
<feature type="binding site" evidence="7">
    <location>
        <position position="174"/>
    </location>
    <ligand>
        <name>substrate</name>
    </ligand>
</feature>
<dbReference type="GO" id="GO:0019563">
    <property type="term" value="P:glycerol catabolic process"/>
    <property type="evidence" value="ECO:0007669"/>
    <property type="project" value="TreeGrafter"/>
</dbReference>
<keyword evidence="5 7" id="KW-0324">Glycolysis</keyword>
<dbReference type="AlphaFoldDB" id="A0A4D6YAF9"/>
<proteinExistence type="inferred from homology"/>
<comment type="similarity">
    <text evidence="2 7 8">Belongs to the triosephosphate isomerase family.</text>
</comment>
<dbReference type="GO" id="GO:0006094">
    <property type="term" value="P:gluconeogenesis"/>
    <property type="evidence" value="ECO:0007669"/>
    <property type="project" value="UniProtKB-UniRule"/>
</dbReference>
<evidence type="ECO:0000256" key="1">
    <source>
        <dbReference type="ARBA" id="ARBA00004939"/>
    </source>
</evidence>
<feature type="active site" description="Proton acceptor" evidence="7">
    <location>
        <position position="168"/>
    </location>
</feature>
<comment type="caution">
    <text evidence="7">Lacks conserved residue(s) required for the propagation of feature annotation.</text>
</comment>
<dbReference type="PROSITE" id="PS00171">
    <property type="entry name" value="TIM_1"/>
    <property type="match status" value="1"/>
</dbReference>
<comment type="catalytic activity">
    <reaction evidence="7 8">
        <text>D-glyceraldehyde 3-phosphate = dihydroxyacetone phosphate</text>
        <dbReference type="Rhea" id="RHEA:18585"/>
        <dbReference type="ChEBI" id="CHEBI:57642"/>
        <dbReference type="ChEBI" id="CHEBI:59776"/>
        <dbReference type="EC" id="5.3.1.1"/>
    </reaction>
</comment>
<evidence type="ECO:0000256" key="5">
    <source>
        <dbReference type="ARBA" id="ARBA00023152"/>
    </source>
</evidence>
<dbReference type="PANTHER" id="PTHR21139:SF42">
    <property type="entry name" value="TRIOSEPHOSPHATE ISOMERASE"/>
    <property type="match status" value="1"/>
</dbReference>
<dbReference type="HAMAP" id="MF_00147_B">
    <property type="entry name" value="TIM_B"/>
    <property type="match status" value="1"/>
</dbReference>
<comment type="subunit">
    <text evidence="7 8">Homodimer.</text>
</comment>
<dbReference type="InterPro" id="IPR022896">
    <property type="entry name" value="TrioseP_Isoase_bac/euk"/>
</dbReference>
<feature type="active site" description="Electrophile" evidence="7">
    <location>
        <position position="96"/>
    </location>
</feature>
<accession>A0A4D6YAF9</accession>
<evidence type="ECO:0000313" key="10">
    <source>
        <dbReference type="Proteomes" id="UP000298566"/>
    </source>
</evidence>
<comment type="function">
    <text evidence="7">Involved in the gluconeogenesis. Catalyzes stereospecifically the conversion of dihydroxyacetone phosphate (DHAP) to D-glyceraldehyde-3-phosphate (G3P).</text>
</comment>
<evidence type="ECO:0000256" key="7">
    <source>
        <dbReference type="HAMAP-Rule" id="MF_00147"/>
    </source>
</evidence>
<organism evidence="9 10">
    <name type="scientific">Buchnera aphidicola subsp. Melaphis rhois</name>
    <dbReference type="NCBI Taxonomy" id="118103"/>
    <lineage>
        <taxon>Bacteria</taxon>
        <taxon>Pseudomonadati</taxon>
        <taxon>Pseudomonadota</taxon>
        <taxon>Gammaproteobacteria</taxon>
        <taxon>Enterobacterales</taxon>
        <taxon>Erwiniaceae</taxon>
        <taxon>Buchnera</taxon>
    </lineage>
</organism>
<dbReference type="PANTHER" id="PTHR21139">
    <property type="entry name" value="TRIOSEPHOSPHATE ISOMERASE"/>
    <property type="match status" value="1"/>
</dbReference>
<dbReference type="SUPFAM" id="SSF51351">
    <property type="entry name" value="Triosephosphate isomerase (TIM)"/>
    <property type="match status" value="1"/>
</dbReference>
<dbReference type="GO" id="GO:0006096">
    <property type="term" value="P:glycolytic process"/>
    <property type="evidence" value="ECO:0007669"/>
    <property type="project" value="UniProtKB-UniRule"/>
</dbReference>
<dbReference type="Proteomes" id="UP000298566">
    <property type="component" value="Chromosome"/>
</dbReference>
<dbReference type="RefSeq" id="WP_158336511.1">
    <property type="nucleotide sequence ID" value="NZ_CP033004.1"/>
</dbReference>
<reference evidence="9 10" key="1">
    <citation type="submission" date="2018-10" db="EMBL/GenBank/DDBJ databases">
        <title>Comparative functional genomics of the obligate endosymbiont Buchnera aphidicola.</title>
        <authorList>
            <person name="Chong R.A."/>
        </authorList>
    </citation>
    <scope>NUCLEOTIDE SEQUENCE [LARGE SCALE GENOMIC DNA]</scope>
    <source>
        <strain evidence="9 10">Mrh</strain>
    </source>
</reference>
<feature type="binding site" evidence="7">
    <location>
        <begin position="9"/>
        <end position="11"/>
    </location>
    <ligand>
        <name>substrate</name>
    </ligand>
</feature>
<name>A0A4D6YAF9_BUCMH</name>
<gene>
    <name evidence="7" type="primary">tpiA</name>
    <name evidence="9" type="ORF">D9V73_01465</name>
</gene>
<dbReference type="Pfam" id="PF00121">
    <property type="entry name" value="TIM"/>
    <property type="match status" value="1"/>
</dbReference>
<evidence type="ECO:0000313" key="9">
    <source>
        <dbReference type="EMBL" id="QCI23311.1"/>
    </source>
</evidence>
<evidence type="ECO:0000256" key="8">
    <source>
        <dbReference type="RuleBase" id="RU363013"/>
    </source>
</evidence>
<keyword evidence="4 7" id="KW-0963">Cytoplasm</keyword>
<dbReference type="Gene3D" id="3.20.20.70">
    <property type="entry name" value="Aldolase class I"/>
    <property type="match status" value="1"/>
</dbReference>
<comment type="pathway">
    <text evidence="7 8">Carbohydrate biosynthesis; gluconeogenesis.</text>
</comment>
<evidence type="ECO:0000256" key="2">
    <source>
        <dbReference type="ARBA" id="ARBA00007422"/>
    </source>
</evidence>
<comment type="pathway">
    <text evidence="1">Carbohydrate metabolism; erythritol degradation.</text>
</comment>
<protein>
    <recommendedName>
        <fullName evidence="7 8">Triosephosphate isomerase</fullName>
        <shortName evidence="7">TIM</shortName>
        <shortName evidence="7">TPI</shortName>
        <ecNumber evidence="7 8">5.3.1.1</ecNumber>
    </recommendedName>
    <alternativeName>
        <fullName evidence="7">Triose-phosphate isomerase</fullName>
    </alternativeName>
</protein>
<keyword evidence="6 7" id="KW-0413">Isomerase</keyword>
<dbReference type="OrthoDB" id="9809429at2"/>
<dbReference type="GO" id="GO:0005829">
    <property type="term" value="C:cytosol"/>
    <property type="evidence" value="ECO:0007669"/>
    <property type="project" value="TreeGrafter"/>
</dbReference>
<evidence type="ECO:0000256" key="6">
    <source>
        <dbReference type="ARBA" id="ARBA00023235"/>
    </source>
</evidence>
<dbReference type="EC" id="5.3.1.1" evidence="7 8"/>
<evidence type="ECO:0000256" key="3">
    <source>
        <dbReference type="ARBA" id="ARBA00022432"/>
    </source>
</evidence>
<dbReference type="InterPro" id="IPR000652">
    <property type="entry name" value="Triosephosphate_isomerase"/>
</dbReference>
<comment type="pathway">
    <text evidence="7 8">Carbohydrate degradation; glycolysis; D-glyceraldehyde 3-phosphate from glycerone phosphate: step 1/1.</text>
</comment>
<dbReference type="InterPro" id="IPR013785">
    <property type="entry name" value="Aldolase_TIM"/>
</dbReference>